<reference evidence="3" key="1">
    <citation type="journal article" date="2015" name="Nat. Genet.">
        <title>The genome and transcriptome of the zoonotic hookworm Ancylostoma ceylanicum identify infection-specific gene families.</title>
        <authorList>
            <person name="Schwarz E.M."/>
            <person name="Hu Y."/>
            <person name="Antoshechkin I."/>
            <person name="Miller M.M."/>
            <person name="Sternberg P.W."/>
            <person name="Aroian R.V."/>
        </authorList>
    </citation>
    <scope>NUCLEOTIDE SEQUENCE</scope>
    <source>
        <strain evidence="3">HY135</strain>
    </source>
</reference>
<accession>A0A016W911</accession>
<dbReference type="EMBL" id="JARK01000641">
    <property type="protein sequence ID" value="EYC35493.1"/>
    <property type="molecule type" value="Genomic_DNA"/>
</dbReference>
<evidence type="ECO:0000313" key="2">
    <source>
        <dbReference type="EMBL" id="EYC35493.1"/>
    </source>
</evidence>
<feature type="signal peptide" evidence="1">
    <location>
        <begin position="1"/>
        <end position="21"/>
    </location>
</feature>
<name>A0A016W911_9BILA</name>
<keyword evidence="3" id="KW-1185">Reference proteome</keyword>
<keyword evidence="1" id="KW-0732">Signal</keyword>
<organism evidence="2 3">
    <name type="scientific">Ancylostoma ceylanicum</name>
    <dbReference type="NCBI Taxonomy" id="53326"/>
    <lineage>
        <taxon>Eukaryota</taxon>
        <taxon>Metazoa</taxon>
        <taxon>Ecdysozoa</taxon>
        <taxon>Nematoda</taxon>
        <taxon>Chromadorea</taxon>
        <taxon>Rhabditida</taxon>
        <taxon>Rhabditina</taxon>
        <taxon>Rhabditomorpha</taxon>
        <taxon>Strongyloidea</taxon>
        <taxon>Ancylostomatidae</taxon>
        <taxon>Ancylostomatinae</taxon>
        <taxon>Ancylostoma</taxon>
    </lineage>
</organism>
<feature type="chain" id="PRO_5001491036" evidence="1">
    <location>
        <begin position="22"/>
        <end position="158"/>
    </location>
</feature>
<gene>
    <name evidence="2" type="primary">Acey_s1041.g3471</name>
    <name evidence="2" type="ORF">Y032_1041g3471</name>
</gene>
<evidence type="ECO:0000256" key="1">
    <source>
        <dbReference type="SAM" id="SignalP"/>
    </source>
</evidence>
<dbReference type="Proteomes" id="UP000024635">
    <property type="component" value="Unassembled WGS sequence"/>
</dbReference>
<sequence>MASTFSLVLKVFSIFSMVALAGSGRRKAPICKGKYAISDWVREEIVVYFREVMRFSPPYNCFLELFATENFTSPDFNFTRFYRRLSYQRNIIFFQELGEPPQVSWDAFSHTSPKILEEMAGLVQQADFQEVVLDMDMHDDREAALVLLEDICMYPRSR</sequence>
<proteinExistence type="predicted"/>
<dbReference type="AlphaFoldDB" id="A0A016W911"/>
<comment type="caution">
    <text evidence="2">The sequence shown here is derived from an EMBL/GenBank/DDBJ whole genome shotgun (WGS) entry which is preliminary data.</text>
</comment>
<evidence type="ECO:0000313" key="3">
    <source>
        <dbReference type="Proteomes" id="UP000024635"/>
    </source>
</evidence>
<protein>
    <submittedName>
        <fullName evidence="2">Uncharacterized protein</fullName>
    </submittedName>
</protein>